<comment type="caution">
    <text evidence="1">The sequence shown here is derived from an EMBL/GenBank/DDBJ whole genome shotgun (WGS) entry which is preliminary data.</text>
</comment>
<protein>
    <submittedName>
        <fullName evidence="1">Uncharacterized protein</fullName>
    </submittedName>
</protein>
<dbReference type="Proteomes" id="UP000636960">
    <property type="component" value="Unassembled WGS sequence"/>
</dbReference>
<sequence>MTVTDWWWDDAGVLNASISSHRCTDALDEEMTAPPTLWQLTGGSWTPADRTTAEAVRPVGDARLLLEHRSQQGESRLSRKDAAGVRRLADRVQQVVVAPGRPEPRSTGSPAAPPIDAALLRQAGVCKLACKISGRVEFRHPAWGPVTLVTTLARGDEKRDAAIAVLDAQRKVRWSHWGGDWYVLEPAAPATDSTGHLFLNYNPGRHNGVIILRPTAGGFEDLRTLPRPGDYSARFYGAEVLDADGDGRYEVETTANDCNPSCAEGTVRRAVQRWNGTDYAE</sequence>
<evidence type="ECO:0000313" key="2">
    <source>
        <dbReference type="Proteomes" id="UP000636960"/>
    </source>
</evidence>
<proteinExistence type="predicted"/>
<organism evidence="1 2">
    <name type="scientific">Paractinoplanes rishiriensis</name>
    <dbReference type="NCBI Taxonomy" id="1050105"/>
    <lineage>
        <taxon>Bacteria</taxon>
        <taxon>Bacillati</taxon>
        <taxon>Actinomycetota</taxon>
        <taxon>Actinomycetes</taxon>
        <taxon>Micromonosporales</taxon>
        <taxon>Micromonosporaceae</taxon>
        <taxon>Paractinoplanes</taxon>
    </lineage>
</organism>
<name>A0A919JW04_9ACTN</name>
<accession>A0A919JW04</accession>
<keyword evidence="2" id="KW-1185">Reference proteome</keyword>
<dbReference type="AlphaFoldDB" id="A0A919JW04"/>
<gene>
    <name evidence="1" type="ORF">Ari01nite_19220</name>
</gene>
<dbReference type="EMBL" id="BOMV01000013">
    <property type="protein sequence ID" value="GIE94457.1"/>
    <property type="molecule type" value="Genomic_DNA"/>
</dbReference>
<evidence type="ECO:0000313" key="1">
    <source>
        <dbReference type="EMBL" id="GIE94457.1"/>
    </source>
</evidence>
<reference evidence="1" key="1">
    <citation type="submission" date="2021-01" db="EMBL/GenBank/DDBJ databases">
        <title>Whole genome shotgun sequence of Actinoplanes rishiriensis NBRC 108556.</title>
        <authorList>
            <person name="Komaki H."/>
            <person name="Tamura T."/>
        </authorList>
    </citation>
    <scope>NUCLEOTIDE SEQUENCE</scope>
    <source>
        <strain evidence="1">NBRC 108556</strain>
    </source>
</reference>